<dbReference type="InterPro" id="IPR013103">
    <property type="entry name" value="RVT_2"/>
</dbReference>
<name>A0AAP0PCX7_9MAGN</name>
<dbReference type="Proteomes" id="UP001419268">
    <property type="component" value="Unassembled WGS sequence"/>
</dbReference>
<dbReference type="SUPFAM" id="SSF56672">
    <property type="entry name" value="DNA/RNA polymerases"/>
    <property type="match status" value="1"/>
</dbReference>
<protein>
    <recommendedName>
        <fullName evidence="1">Reverse transcriptase Ty1/copia-type domain-containing protein</fullName>
    </recommendedName>
</protein>
<dbReference type="InterPro" id="IPR043502">
    <property type="entry name" value="DNA/RNA_pol_sf"/>
</dbReference>
<dbReference type="EMBL" id="JBBNAG010000004">
    <property type="protein sequence ID" value="KAK9140273.1"/>
    <property type="molecule type" value="Genomic_DNA"/>
</dbReference>
<evidence type="ECO:0000259" key="1">
    <source>
        <dbReference type="Pfam" id="PF07727"/>
    </source>
</evidence>
<comment type="caution">
    <text evidence="2">The sequence shown here is derived from an EMBL/GenBank/DDBJ whole genome shotgun (WGS) entry which is preliminary data.</text>
</comment>
<gene>
    <name evidence="2" type="ORF">Scep_009954</name>
</gene>
<organism evidence="2 3">
    <name type="scientific">Stephania cephalantha</name>
    <dbReference type="NCBI Taxonomy" id="152367"/>
    <lineage>
        <taxon>Eukaryota</taxon>
        <taxon>Viridiplantae</taxon>
        <taxon>Streptophyta</taxon>
        <taxon>Embryophyta</taxon>
        <taxon>Tracheophyta</taxon>
        <taxon>Spermatophyta</taxon>
        <taxon>Magnoliopsida</taxon>
        <taxon>Ranunculales</taxon>
        <taxon>Menispermaceae</taxon>
        <taxon>Menispermoideae</taxon>
        <taxon>Cissampelideae</taxon>
        <taxon>Stephania</taxon>
    </lineage>
</organism>
<proteinExistence type="predicted"/>
<dbReference type="Pfam" id="PF07727">
    <property type="entry name" value="RVT_2"/>
    <property type="match status" value="1"/>
</dbReference>
<evidence type="ECO:0000313" key="3">
    <source>
        <dbReference type="Proteomes" id="UP001419268"/>
    </source>
</evidence>
<keyword evidence="3" id="KW-1185">Reference proteome</keyword>
<evidence type="ECO:0000313" key="2">
    <source>
        <dbReference type="EMBL" id="KAK9140273.1"/>
    </source>
</evidence>
<dbReference type="PANTHER" id="PTHR11439:SF461">
    <property type="entry name" value="OS10G0432200 PROTEIN"/>
    <property type="match status" value="1"/>
</dbReference>
<dbReference type="AlphaFoldDB" id="A0AAP0PCX7"/>
<reference evidence="2 3" key="1">
    <citation type="submission" date="2024-01" db="EMBL/GenBank/DDBJ databases">
        <title>Genome assemblies of Stephania.</title>
        <authorList>
            <person name="Yang L."/>
        </authorList>
    </citation>
    <scope>NUCLEOTIDE SEQUENCE [LARGE SCALE GENOMIC DNA]</scope>
    <source>
        <strain evidence="2">JXDWG</strain>
        <tissue evidence="2">Leaf</tissue>
    </source>
</reference>
<sequence>MVLLLLYVDDMIITGDDSTGISDLQQYLKSHFEMKDLGNLSYFLDLEVTSNPDGYNLSQAKYASDLISRSVITDTNVASTPLDTNVKLTPSDGALLSDPNLYRQLVGSLAYLTISRPDIAYAIHVVSQFMSAPRIAHFTVVLRILRYVKGTLFHGLHFSINSPLILSLLGCRLGW</sequence>
<dbReference type="PANTHER" id="PTHR11439">
    <property type="entry name" value="GAG-POL-RELATED RETROTRANSPOSON"/>
    <property type="match status" value="1"/>
</dbReference>
<feature type="domain" description="Reverse transcriptase Ty1/copia-type" evidence="1">
    <location>
        <begin position="3"/>
        <end position="82"/>
    </location>
</feature>
<accession>A0AAP0PCX7</accession>